<organism evidence="1">
    <name type="scientific">Anguilla anguilla</name>
    <name type="common">European freshwater eel</name>
    <name type="synonym">Muraena anguilla</name>
    <dbReference type="NCBI Taxonomy" id="7936"/>
    <lineage>
        <taxon>Eukaryota</taxon>
        <taxon>Metazoa</taxon>
        <taxon>Chordata</taxon>
        <taxon>Craniata</taxon>
        <taxon>Vertebrata</taxon>
        <taxon>Euteleostomi</taxon>
        <taxon>Actinopterygii</taxon>
        <taxon>Neopterygii</taxon>
        <taxon>Teleostei</taxon>
        <taxon>Anguilliformes</taxon>
        <taxon>Anguillidae</taxon>
        <taxon>Anguilla</taxon>
    </lineage>
</organism>
<protein>
    <submittedName>
        <fullName evidence="1">Uncharacterized protein</fullName>
    </submittedName>
</protein>
<accession>A0A0E9PPV3</accession>
<reference evidence="1" key="1">
    <citation type="submission" date="2014-11" db="EMBL/GenBank/DDBJ databases">
        <authorList>
            <person name="Amaro Gonzalez C."/>
        </authorList>
    </citation>
    <scope>NUCLEOTIDE SEQUENCE</scope>
</reference>
<sequence>MICVHADICACAHLHTKMLHTRSQELTKRRWYIVCPLLLDYRREVERSLLKSIGDARLSVALVNKNGLRSPNSHCLQRSTNTIPN</sequence>
<name>A0A0E9PPV3_ANGAN</name>
<evidence type="ECO:0000313" key="1">
    <source>
        <dbReference type="EMBL" id="JAH06292.1"/>
    </source>
</evidence>
<dbReference type="AlphaFoldDB" id="A0A0E9PPV3"/>
<dbReference type="EMBL" id="GBXM01102285">
    <property type="protein sequence ID" value="JAH06292.1"/>
    <property type="molecule type" value="Transcribed_RNA"/>
</dbReference>
<reference evidence="1" key="2">
    <citation type="journal article" date="2015" name="Fish Shellfish Immunol.">
        <title>Early steps in the European eel (Anguilla anguilla)-Vibrio vulnificus interaction in the gills: Role of the RtxA13 toxin.</title>
        <authorList>
            <person name="Callol A."/>
            <person name="Pajuelo D."/>
            <person name="Ebbesson L."/>
            <person name="Teles M."/>
            <person name="MacKenzie S."/>
            <person name="Amaro C."/>
        </authorList>
    </citation>
    <scope>NUCLEOTIDE SEQUENCE</scope>
</reference>
<proteinExistence type="predicted"/>